<dbReference type="InterPro" id="IPR003959">
    <property type="entry name" value="ATPase_AAA_core"/>
</dbReference>
<dbReference type="EMBL" id="SACP01000029">
    <property type="protein sequence ID" value="RVU14552.1"/>
    <property type="molecule type" value="Genomic_DNA"/>
</dbReference>
<dbReference type="GO" id="GO:0000731">
    <property type="term" value="P:DNA synthesis involved in DNA repair"/>
    <property type="evidence" value="ECO:0007669"/>
    <property type="project" value="TreeGrafter"/>
</dbReference>
<reference evidence="2 3" key="1">
    <citation type="submission" date="2019-01" db="EMBL/GenBank/DDBJ databases">
        <authorList>
            <person name="Chen W.-M."/>
        </authorList>
    </citation>
    <scope>NUCLEOTIDE SEQUENCE [LARGE SCALE GENOMIC DNA]</scope>
    <source>
        <strain evidence="2 3">TER-1</strain>
    </source>
</reference>
<dbReference type="PIRSF" id="PIRSF029347">
    <property type="entry name" value="RecF"/>
    <property type="match status" value="1"/>
</dbReference>
<dbReference type="FunFam" id="3.40.50.300:FF:002708">
    <property type="entry name" value="FeS assembly ATPase SufC"/>
    <property type="match status" value="1"/>
</dbReference>
<evidence type="ECO:0000313" key="3">
    <source>
        <dbReference type="Proteomes" id="UP000286997"/>
    </source>
</evidence>
<organism evidence="2 3">
    <name type="scientific">Methylobacterium oryzihabitans</name>
    <dbReference type="NCBI Taxonomy" id="2499852"/>
    <lineage>
        <taxon>Bacteria</taxon>
        <taxon>Pseudomonadati</taxon>
        <taxon>Pseudomonadota</taxon>
        <taxon>Alphaproteobacteria</taxon>
        <taxon>Hyphomicrobiales</taxon>
        <taxon>Methylobacteriaceae</taxon>
        <taxon>Methylobacterium</taxon>
    </lineage>
</organism>
<dbReference type="GO" id="GO:0005524">
    <property type="term" value="F:ATP binding"/>
    <property type="evidence" value="ECO:0007669"/>
    <property type="project" value="InterPro"/>
</dbReference>
<proteinExistence type="predicted"/>
<dbReference type="RefSeq" id="WP_127733165.1">
    <property type="nucleotide sequence ID" value="NZ_SACP01000029.1"/>
</dbReference>
<dbReference type="SUPFAM" id="SSF52540">
    <property type="entry name" value="P-loop containing nucleoside triphosphate hydrolases"/>
    <property type="match status" value="1"/>
</dbReference>
<dbReference type="CDD" id="cd00267">
    <property type="entry name" value="ABC_ATPase"/>
    <property type="match status" value="1"/>
</dbReference>
<dbReference type="GO" id="GO:0006302">
    <property type="term" value="P:double-strand break repair"/>
    <property type="evidence" value="ECO:0007669"/>
    <property type="project" value="TreeGrafter"/>
</dbReference>
<protein>
    <submittedName>
        <fullName evidence="2">DUF2813 domain-containing protein</fullName>
    </submittedName>
</protein>
<dbReference type="OrthoDB" id="7596665at2"/>
<dbReference type="InterPro" id="IPR014555">
    <property type="entry name" value="RecF-like"/>
</dbReference>
<dbReference type="AlphaFoldDB" id="A0A437NX24"/>
<dbReference type="Proteomes" id="UP000286997">
    <property type="component" value="Unassembled WGS sequence"/>
</dbReference>
<name>A0A437NX24_9HYPH</name>
<dbReference type="Gene3D" id="3.40.50.300">
    <property type="entry name" value="P-loop containing nucleotide triphosphate hydrolases"/>
    <property type="match status" value="2"/>
</dbReference>
<dbReference type="GO" id="GO:0016887">
    <property type="term" value="F:ATP hydrolysis activity"/>
    <property type="evidence" value="ECO:0007669"/>
    <property type="project" value="InterPro"/>
</dbReference>
<dbReference type="InterPro" id="IPR027417">
    <property type="entry name" value="P-loop_NTPase"/>
</dbReference>
<dbReference type="PANTHER" id="PTHR32182:SF25">
    <property type="entry name" value="SLR1056 PROTEIN"/>
    <property type="match status" value="1"/>
</dbReference>
<feature type="domain" description="ATPase AAA-type core" evidence="1">
    <location>
        <begin position="24"/>
        <end position="351"/>
    </location>
</feature>
<keyword evidence="3" id="KW-1185">Reference proteome</keyword>
<comment type="caution">
    <text evidence="2">The sequence shown here is derived from an EMBL/GenBank/DDBJ whole genome shotgun (WGS) entry which is preliminary data.</text>
</comment>
<evidence type="ECO:0000259" key="1">
    <source>
        <dbReference type="Pfam" id="PF13304"/>
    </source>
</evidence>
<dbReference type="Pfam" id="PF13304">
    <property type="entry name" value="AAA_21"/>
    <property type="match status" value="1"/>
</dbReference>
<dbReference type="PANTHER" id="PTHR32182">
    <property type="entry name" value="DNA REPLICATION AND REPAIR PROTEIN RECF"/>
    <property type="match status" value="1"/>
</dbReference>
<dbReference type="FunFam" id="3.40.50.300:FF:002534">
    <property type="entry name" value="Putative RecF protein"/>
    <property type="match status" value="1"/>
</dbReference>
<evidence type="ECO:0000313" key="2">
    <source>
        <dbReference type="EMBL" id="RVU14552.1"/>
    </source>
</evidence>
<accession>A0A437NX24</accession>
<sequence>MAIGRLAVAGYRSLRDLRLSLDRLTVVTGPNGSGKSSLYRALRLLADCAQGRVIASLAREGGFGSALWAGPEAIGRAVRSGAHPVQGTTRRNAVALRLGFSDDDYGYAIDLGLPVPVPGSAFFRDPEIKVESVWTGPLIGRANGLAERRNALMRLRDRDGIWREVPHPLAPFDSLMTHGADPRDAPEVLLLRERMRGWRFYDHLRTDPEAPARRPQVGTRTPVLAGDGSDLAAALRTIIEIGDEAGLARAIDDAFPGTRLDVAEQGGQFALDLYQPGLLRPLKGAELSDGTLRYLLLAAALLTPRPPDLMVLNEPETSLHADLLGPLARLIAGAARHAQIIVVTHAPALADALAREPGAGLVTLEKSFGETAAVEHDPPSWVWAKR</sequence>
<gene>
    <name evidence="2" type="ORF">EOE48_22715</name>
</gene>